<dbReference type="OrthoDB" id="3164at2157"/>
<dbReference type="Proteomes" id="UP000466535">
    <property type="component" value="Unassembled WGS sequence"/>
</dbReference>
<dbReference type="RefSeq" id="WP_159763325.1">
    <property type="nucleotide sequence ID" value="NZ_WUUT01000002.1"/>
</dbReference>
<dbReference type="InterPro" id="IPR050738">
    <property type="entry name" value="Sulfatase"/>
</dbReference>
<name>A0A6B0TDA1_9EURY</name>
<evidence type="ECO:0000313" key="3">
    <source>
        <dbReference type="EMBL" id="MXR51179.1"/>
    </source>
</evidence>
<evidence type="ECO:0000313" key="4">
    <source>
        <dbReference type="Proteomes" id="UP000466535"/>
    </source>
</evidence>
<proteinExistence type="inferred from homology"/>
<dbReference type="Pfam" id="PF00884">
    <property type="entry name" value="Sulfatase"/>
    <property type="match status" value="1"/>
</dbReference>
<dbReference type="InterPro" id="IPR017850">
    <property type="entry name" value="Alkaline_phosphatase_core_sf"/>
</dbReference>
<accession>A0A6B0TDA1</accession>
<dbReference type="PANTHER" id="PTHR42693:SF33">
    <property type="entry name" value="ARYLSULFATASE"/>
    <property type="match status" value="1"/>
</dbReference>
<organism evidence="3 4">
    <name type="scientific">Halovenus carboxidivorans</name>
    <dbReference type="NCBI Taxonomy" id="2692199"/>
    <lineage>
        <taxon>Archaea</taxon>
        <taxon>Methanobacteriati</taxon>
        <taxon>Methanobacteriota</taxon>
        <taxon>Stenosarchaea group</taxon>
        <taxon>Halobacteria</taxon>
        <taxon>Halobacteriales</taxon>
        <taxon>Haloarculaceae</taxon>
        <taxon>Halovenus</taxon>
    </lineage>
</organism>
<dbReference type="Gene3D" id="3.40.720.10">
    <property type="entry name" value="Alkaline Phosphatase, subunit A"/>
    <property type="match status" value="1"/>
</dbReference>
<sequence>MQRDIVLITVDCWRSDTPNQMSALREQTAADGWTVGDAVTQAASTLWTFPGILAANYHSDVLRVDGPVTVENVHVDDDVSLLPERLADEGYETGAFAASNPNLDVWQEYFDTWRNSDLERFPDASSVVYELDYYSHLLAQRPRVAATEVAQLARKWFESRSGPRFCWLHLMELHSPYYPGLRKALDVGLLDAYRANRRLTRGSKRSLLDSPDADRVVDVLEALYYKTVERLDEQLSTVLSFVPDDAIVVLVGDHGEEFNHGWLEHTRLYDECVTVPLYARNLDVDANPVRHIDIAPAILSELGLSVPDDWAGTAKSDATETSFLVEPSTGELESVFTGIRTADRKVIERRPLDNPARVESVEYYNLDTDPEERNSLSEPDAAARDARDELHQFLDDITYGLDQYNTSGNVGVDGNVERRLEELGYR</sequence>
<keyword evidence="4" id="KW-1185">Reference proteome</keyword>
<keyword evidence="3" id="KW-0378">Hydrolase</keyword>
<dbReference type="SUPFAM" id="SSF53649">
    <property type="entry name" value="Alkaline phosphatase-like"/>
    <property type="match status" value="1"/>
</dbReference>
<protein>
    <submittedName>
        <fullName evidence="3">Sulfatase-like hydrolase/transferase</fullName>
    </submittedName>
</protein>
<comment type="caution">
    <text evidence="3">The sequence shown here is derived from an EMBL/GenBank/DDBJ whole genome shotgun (WGS) entry which is preliminary data.</text>
</comment>
<reference evidence="3 4" key="1">
    <citation type="submission" date="2019-12" db="EMBL/GenBank/DDBJ databases">
        <title>Isolation and characterization of three novel carbon monoxide-oxidizing members of Halobacteria from salione crusts and soils.</title>
        <authorList>
            <person name="Myers M.R."/>
            <person name="King G.M."/>
        </authorList>
    </citation>
    <scope>NUCLEOTIDE SEQUENCE [LARGE SCALE GENOMIC DNA]</scope>
    <source>
        <strain evidence="3 4">WSH3</strain>
    </source>
</reference>
<dbReference type="GO" id="GO:0016740">
    <property type="term" value="F:transferase activity"/>
    <property type="evidence" value="ECO:0007669"/>
    <property type="project" value="UniProtKB-KW"/>
</dbReference>
<gene>
    <name evidence="3" type="ORF">GRX03_06110</name>
</gene>
<dbReference type="AlphaFoldDB" id="A0A6B0TDA1"/>
<dbReference type="InterPro" id="IPR000917">
    <property type="entry name" value="Sulfatase_N"/>
</dbReference>
<keyword evidence="3" id="KW-0808">Transferase</keyword>
<dbReference type="PANTHER" id="PTHR42693">
    <property type="entry name" value="ARYLSULFATASE FAMILY MEMBER"/>
    <property type="match status" value="1"/>
</dbReference>
<evidence type="ECO:0000256" key="1">
    <source>
        <dbReference type="ARBA" id="ARBA00008779"/>
    </source>
</evidence>
<evidence type="ECO:0000259" key="2">
    <source>
        <dbReference type="Pfam" id="PF00884"/>
    </source>
</evidence>
<feature type="domain" description="Sulfatase N-terminal" evidence="2">
    <location>
        <begin position="15"/>
        <end position="302"/>
    </location>
</feature>
<comment type="similarity">
    <text evidence="1">Belongs to the sulfatase family.</text>
</comment>
<dbReference type="GO" id="GO:0004065">
    <property type="term" value="F:arylsulfatase activity"/>
    <property type="evidence" value="ECO:0007669"/>
    <property type="project" value="TreeGrafter"/>
</dbReference>
<dbReference type="EMBL" id="WUUT01000002">
    <property type="protein sequence ID" value="MXR51179.1"/>
    <property type="molecule type" value="Genomic_DNA"/>
</dbReference>